<comment type="caution">
    <text evidence="1">The sequence shown here is derived from an EMBL/GenBank/DDBJ whole genome shotgun (WGS) entry which is preliminary data.</text>
</comment>
<evidence type="ECO:0008006" key="3">
    <source>
        <dbReference type="Google" id="ProtNLM"/>
    </source>
</evidence>
<keyword evidence="2" id="KW-1185">Reference proteome</keyword>
<gene>
    <name evidence="1" type="ORF">GCM10010191_67510</name>
</gene>
<dbReference type="Proteomes" id="UP001501231">
    <property type="component" value="Unassembled WGS sequence"/>
</dbReference>
<evidence type="ECO:0000313" key="1">
    <source>
        <dbReference type="EMBL" id="GAA2441745.1"/>
    </source>
</evidence>
<sequence length="114" mass="11818">MTREHEVTNTHLTSVSGRLRTITDQLSEAVRSFQSEVSGFGEPWGGDDIGMIIGMAHGAIFGAAMESFNGSAGELAGRAGELVAAADTHRSAEDTSTAGVNRIKELLNGSATPA</sequence>
<dbReference type="EMBL" id="BAAARW010000026">
    <property type="protein sequence ID" value="GAA2441745.1"/>
    <property type="molecule type" value="Genomic_DNA"/>
</dbReference>
<accession>A0ABN3JYW3</accession>
<dbReference type="RefSeq" id="WP_344594497.1">
    <property type="nucleotide sequence ID" value="NZ_BAAARW010000026.1"/>
</dbReference>
<organism evidence="1 2">
    <name type="scientific">Actinomadura vinacea</name>
    <dbReference type="NCBI Taxonomy" id="115336"/>
    <lineage>
        <taxon>Bacteria</taxon>
        <taxon>Bacillati</taxon>
        <taxon>Actinomycetota</taxon>
        <taxon>Actinomycetes</taxon>
        <taxon>Streptosporangiales</taxon>
        <taxon>Thermomonosporaceae</taxon>
        <taxon>Actinomadura</taxon>
    </lineage>
</organism>
<reference evidence="1 2" key="1">
    <citation type="journal article" date="2019" name="Int. J. Syst. Evol. Microbiol.">
        <title>The Global Catalogue of Microorganisms (GCM) 10K type strain sequencing project: providing services to taxonomists for standard genome sequencing and annotation.</title>
        <authorList>
            <consortium name="The Broad Institute Genomics Platform"/>
            <consortium name="The Broad Institute Genome Sequencing Center for Infectious Disease"/>
            <person name="Wu L."/>
            <person name="Ma J."/>
        </authorList>
    </citation>
    <scope>NUCLEOTIDE SEQUENCE [LARGE SCALE GENOMIC DNA]</scope>
    <source>
        <strain evidence="1 2">JCM 3325</strain>
    </source>
</reference>
<proteinExistence type="predicted"/>
<name>A0ABN3JYW3_9ACTN</name>
<dbReference type="Gene3D" id="1.10.287.1060">
    <property type="entry name" value="ESAT-6-like"/>
    <property type="match status" value="1"/>
</dbReference>
<protein>
    <recommendedName>
        <fullName evidence="3">WXG100 family type VII secretion target</fullName>
    </recommendedName>
</protein>
<evidence type="ECO:0000313" key="2">
    <source>
        <dbReference type="Proteomes" id="UP001501231"/>
    </source>
</evidence>